<comment type="similarity">
    <text evidence="1">Belongs to the sigma-70 factor family. ECF subfamily.</text>
</comment>
<keyword evidence="5" id="KW-0804">Transcription</keyword>
<feature type="domain" description="RNA polymerase sigma-70 region 2" evidence="7">
    <location>
        <begin position="40"/>
        <end position="108"/>
    </location>
</feature>
<evidence type="ECO:0000259" key="7">
    <source>
        <dbReference type="Pfam" id="PF04542"/>
    </source>
</evidence>
<evidence type="ECO:0000256" key="5">
    <source>
        <dbReference type="ARBA" id="ARBA00023163"/>
    </source>
</evidence>
<dbReference type="EMBL" id="CP024915">
    <property type="protein sequence ID" value="AUZ89402.1"/>
    <property type="molecule type" value="Genomic_DNA"/>
</dbReference>
<evidence type="ECO:0000259" key="8">
    <source>
        <dbReference type="Pfam" id="PF08281"/>
    </source>
</evidence>
<evidence type="ECO:0000256" key="3">
    <source>
        <dbReference type="ARBA" id="ARBA00023082"/>
    </source>
</evidence>
<name>A0A2L0UJJ7_9MICC</name>
<dbReference type="GO" id="GO:0006352">
    <property type="term" value="P:DNA-templated transcription initiation"/>
    <property type="evidence" value="ECO:0007669"/>
    <property type="project" value="InterPro"/>
</dbReference>
<dbReference type="GO" id="GO:0003677">
    <property type="term" value="F:DNA binding"/>
    <property type="evidence" value="ECO:0007669"/>
    <property type="project" value="UniProtKB-KW"/>
</dbReference>
<feature type="region of interest" description="Disordered" evidence="6">
    <location>
        <begin position="1"/>
        <end position="20"/>
    </location>
</feature>
<dbReference type="PANTHER" id="PTHR43133:SF8">
    <property type="entry name" value="RNA POLYMERASE SIGMA FACTOR HI_1459-RELATED"/>
    <property type="match status" value="1"/>
</dbReference>
<proteinExistence type="inferred from homology"/>
<dbReference type="InterPro" id="IPR013249">
    <property type="entry name" value="RNA_pol_sigma70_r4_t2"/>
</dbReference>
<evidence type="ECO:0000256" key="2">
    <source>
        <dbReference type="ARBA" id="ARBA00023015"/>
    </source>
</evidence>
<reference evidence="9 10" key="1">
    <citation type="submission" date="2017-11" db="EMBL/GenBank/DDBJ databases">
        <title>Draft genome of Arthrobacter agilis strain UMCV2, a plant growth-promoting rhizobacterium and biocontrol capacity of phytopathogenic fungi.</title>
        <authorList>
            <person name="Martinez-Camara R."/>
            <person name="Santoyo G."/>
            <person name="Moreno-Hagelsieb G."/>
            <person name="Valencia-Cantero E."/>
        </authorList>
    </citation>
    <scope>NUCLEOTIDE SEQUENCE [LARGE SCALE GENOMIC DNA]</scope>
    <source>
        <strain evidence="9 10">UMCV2</strain>
    </source>
</reference>
<evidence type="ECO:0000313" key="10">
    <source>
        <dbReference type="Proteomes" id="UP000239187"/>
    </source>
</evidence>
<dbReference type="InterPro" id="IPR036388">
    <property type="entry name" value="WH-like_DNA-bd_sf"/>
</dbReference>
<dbReference type="InterPro" id="IPR039425">
    <property type="entry name" value="RNA_pol_sigma-70-like"/>
</dbReference>
<dbReference type="CDD" id="cd06171">
    <property type="entry name" value="Sigma70_r4"/>
    <property type="match status" value="1"/>
</dbReference>
<evidence type="ECO:0000256" key="4">
    <source>
        <dbReference type="ARBA" id="ARBA00023125"/>
    </source>
</evidence>
<dbReference type="InterPro" id="IPR013325">
    <property type="entry name" value="RNA_pol_sigma_r2"/>
</dbReference>
<dbReference type="GO" id="GO:0016987">
    <property type="term" value="F:sigma factor activity"/>
    <property type="evidence" value="ECO:0007669"/>
    <property type="project" value="UniProtKB-KW"/>
</dbReference>
<dbReference type="InterPro" id="IPR014284">
    <property type="entry name" value="RNA_pol_sigma-70_dom"/>
</dbReference>
<organism evidence="9 10">
    <name type="scientific">Arthrobacter agilis</name>
    <dbReference type="NCBI Taxonomy" id="37921"/>
    <lineage>
        <taxon>Bacteria</taxon>
        <taxon>Bacillati</taxon>
        <taxon>Actinomycetota</taxon>
        <taxon>Actinomycetes</taxon>
        <taxon>Micrococcales</taxon>
        <taxon>Micrococcaceae</taxon>
        <taxon>Arthrobacter</taxon>
    </lineage>
</organism>
<sequence>MDSTHDSDEAGPPVEALDDLDESTIVSRAQDGDLEAFEWLVSAHQGGVFRLAFRMLNDHAEAEDVVQETFIAAWRSLPGLSSPQAFISWLYRSATNKCFDLLRSRQRRPSDSTAFDTEQGAAGGPIPEQGWKGGPGGRVGTAVGSRTAQDPALHHEAEAQMRALADLLQTVPEGLRACWLLRDVHEFSYAEIAAIVQIPESTVRGRIARARRFLAEGMQPWR</sequence>
<dbReference type="InterPro" id="IPR007627">
    <property type="entry name" value="RNA_pol_sigma70_r2"/>
</dbReference>
<gene>
    <name evidence="9" type="ORF">CVO76_12400</name>
</gene>
<dbReference type="Pfam" id="PF04542">
    <property type="entry name" value="Sigma70_r2"/>
    <property type="match status" value="1"/>
</dbReference>
<keyword evidence="4" id="KW-0238">DNA-binding</keyword>
<feature type="region of interest" description="Disordered" evidence="6">
    <location>
        <begin position="109"/>
        <end position="151"/>
    </location>
</feature>
<evidence type="ECO:0000256" key="6">
    <source>
        <dbReference type="SAM" id="MobiDB-lite"/>
    </source>
</evidence>
<dbReference type="AlphaFoldDB" id="A0A2L0UJJ7"/>
<feature type="domain" description="RNA polymerase sigma factor 70 region 4 type 2" evidence="8">
    <location>
        <begin position="162"/>
        <end position="214"/>
    </location>
</feature>
<evidence type="ECO:0000313" key="9">
    <source>
        <dbReference type="EMBL" id="AUZ89402.1"/>
    </source>
</evidence>
<evidence type="ECO:0000256" key="1">
    <source>
        <dbReference type="ARBA" id="ARBA00010641"/>
    </source>
</evidence>
<dbReference type="PANTHER" id="PTHR43133">
    <property type="entry name" value="RNA POLYMERASE ECF-TYPE SIGMA FACTO"/>
    <property type="match status" value="1"/>
</dbReference>
<dbReference type="InterPro" id="IPR013324">
    <property type="entry name" value="RNA_pol_sigma_r3/r4-like"/>
</dbReference>
<dbReference type="NCBIfam" id="TIGR02937">
    <property type="entry name" value="sigma70-ECF"/>
    <property type="match status" value="1"/>
</dbReference>
<protein>
    <submittedName>
        <fullName evidence="9">RNA polymerase subunit sigma-70</fullName>
    </submittedName>
</protein>
<dbReference type="Pfam" id="PF08281">
    <property type="entry name" value="Sigma70_r4_2"/>
    <property type="match status" value="1"/>
</dbReference>
<keyword evidence="3" id="KW-0731">Sigma factor</keyword>
<dbReference type="SUPFAM" id="SSF88946">
    <property type="entry name" value="Sigma2 domain of RNA polymerase sigma factors"/>
    <property type="match status" value="1"/>
</dbReference>
<dbReference type="Gene3D" id="1.10.1740.10">
    <property type="match status" value="1"/>
</dbReference>
<dbReference type="SUPFAM" id="SSF88659">
    <property type="entry name" value="Sigma3 and sigma4 domains of RNA polymerase sigma factors"/>
    <property type="match status" value="1"/>
</dbReference>
<keyword evidence="2" id="KW-0805">Transcription regulation</keyword>
<dbReference type="Proteomes" id="UP000239187">
    <property type="component" value="Chromosome"/>
</dbReference>
<dbReference type="Gene3D" id="1.10.10.10">
    <property type="entry name" value="Winged helix-like DNA-binding domain superfamily/Winged helix DNA-binding domain"/>
    <property type="match status" value="1"/>
</dbReference>
<accession>A0A2L0UJJ7</accession>